<comment type="pathway">
    <text evidence="2 8">Amino-acid biosynthesis; L-valine biosynthesis; L-valine from pyruvate: step 1/4.</text>
</comment>
<dbReference type="NCBIfam" id="TIGR00119">
    <property type="entry name" value="acolac_sm"/>
    <property type="match status" value="1"/>
</dbReference>
<dbReference type="Pfam" id="PF10369">
    <property type="entry name" value="ALS_ss_C"/>
    <property type="match status" value="1"/>
</dbReference>
<proteinExistence type="inferred from homology"/>
<reference evidence="10 11" key="1">
    <citation type="journal article" date="2010" name="Stand. Genomic Sci.">
        <title>Complete genome sequence of Acetohalobium arabaticum type strain (Z-7288).</title>
        <authorList>
            <person name="Sikorski J."/>
            <person name="Lapidus A."/>
            <person name="Chertkov O."/>
            <person name="Lucas S."/>
            <person name="Copeland A."/>
            <person name="Glavina Del Rio T."/>
            <person name="Nolan M."/>
            <person name="Tice H."/>
            <person name="Cheng J.F."/>
            <person name="Han C."/>
            <person name="Brambilla E."/>
            <person name="Pitluck S."/>
            <person name="Liolios K."/>
            <person name="Ivanova N."/>
            <person name="Mavromatis K."/>
            <person name="Mikhailova N."/>
            <person name="Pati A."/>
            <person name="Bruce D."/>
            <person name="Detter C."/>
            <person name="Tapia R."/>
            <person name="Goodwin L."/>
            <person name="Chen A."/>
            <person name="Palaniappan K."/>
            <person name="Land M."/>
            <person name="Hauser L."/>
            <person name="Chang Y.J."/>
            <person name="Jeffries C.D."/>
            <person name="Rohde M."/>
            <person name="Goker M."/>
            <person name="Spring S."/>
            <person name="Woyke T."/>
            <person name="Bristow J."/>
            <person name="Eisen J.A."/>
            <person name="Markowitz V."/>
            <person name="Hugenholtz P."/>
            <person name="Kyrpides N.C."/>
            <person name="Klenk H.P."/>
        </authorList>
    </citation>
    <scope>NUCLEOTIDE SEQUENCE [LARGE SCALE GENOMIC DNA]</scope>
    <source>
        <strain evidence="11">ATCC 49924 / DSM 5501 / Z-7288</strain>
    </source>
</reference>
<dbReference type="InterPro" id="IPR054480">
    <property type="entry name" value="AHAS_small-like_ACT"/>
</dbReference>
<dbReference type="eggNOG" id="COG0440">
    <property type="taxonomic scope" value="Bacteria"/>
</dbReference>
<evidence type="ECO:0000256" key="8">
    <source>
        <dbReference type="RuleBase" id="RU368092"/>
    </source>
</evidence>
<dbReference type="STRING" id="574087.Acear_0637"/>
<dbReference type="FunFam" id="3.30.70.260:FF:000001">
    <property type="entry name" value="Acetolactate synthase, small subunit"/>
    <property type="match status" value="1"/>
</dbReference>
<dbReference type="CDD" id="cd04878">
    <property type="entry name" value="ACT_AHAS"/>
    <property type="match status" value="1"/>
</dbReference>
<comment type="similarity">
    <text evidence="3 8">Belongs to the acetolactate synthase small subunit family.</text>
</comment>
<dbReference type="GO" id="GO:0003984">
    <property type="term" value="F:acetolactate synthase activity"/>
    <property type="evidence" value="ECO:0007669"/>
    <property type="project" value="UniProtKB-UniRule"/>
</dbReference>
<dbReference type="InterPro" id="IPR027271">
    <property type="entry name" value="Acetolactate_synth/TF_NikR_C"/>
</dbReference>
<sequence length="159" mass="17375">MKHTLSVTVANEAGVLVRIAGLFSRRGFNINSLAVGKTESDDISRITLVVEGTDETLEQVVKQLNKLIVVHKISDLTNVSAIDRGLALIKVKADIDDRSEVMQIVNTFRGKVVDVAQDSVTIEITGEKEKINALEDLLRPFGILELVRTGQIALARGKK</sequence>
<dbReference type="AlphaFoldDB" id="D9QVC0"/>
<evidence type="ECO:0000256" key="2">
    <source>
        <dbReference type="ARBA" id="ARBA00005025"/>
    </source>
</evidence>
<evidence type="ECO:0000256" key="7">
    <source>
        <dbReference type="ARBA" id="ARBA00048670"/>
    </source>
</evidence>
<dbReference type="GO" id="GO:0009099">
    <property type="term" value="P:L-valine biosynthetic process"/>
    <property type="evidence" value="ECO:0007669"/>
    <property type="project" value="UniProtKB-UniRule"/>
</dbReference>
<keyword evidence="8 10" id="KW-0808">Transferase</keyword>
<keyword evidence="11" id="KW-1185">Reference proteome</keyword>
<dbReference type="GO" id="GO:0005829">
    <property type="term" value="C:cytosol"/>
    <property type="evidence" value="ECO:0007669"/>
    <property type="project" value="TreeGrafter"/>
</dbReference>
<accession>D9QVC0</accession>
<dbReference type="Gene3D" id="3.30.70.1150">
    <property type="entry name" value="ACT-like. Chain A, domain 2"/>
    <property type="match status" value="1"/>
</dbReference>
<dbReference type="PANTHER" id="PTHR30239:SF0">
    <property type="entry name" value="ACETOLACTATE SYNTHASE SMALL SUBUNIT 1, CHLOROPLASTIC"/>
    <property type="match status" value="1"/>
</dbReference>
<dbReference type="HOGENOM" id="CLU_055003_1_3_9"/>
<dbReference type="RefSeq" id="WP_013277625.1">
    <property type="nucleotide sequence ID" value="NC_014378.1"/>
</dbReference>
<dbReference type="UniPathway" id="UPA00049">
    <property type="reaction ID" value="UER00059"/>
</dbReference>
<dbReference type="GO" id="GO:0009097">
    <property type="term" value="P:isoleucine biosynthetic process"/>
    <property type="evidence" value="ECO:0007669"/>
    <property type="project" value="UniProtKB-UniRule"/>
</dbReference>
<dbReference type="OrthoDB" id="9787365at2"/>
<gene>
    <name evidence="10" type="ordered locus">Acear_0637</name>
</gene>
<dbReference type="InterPro" id="IPR039557">
    <property type="entry name" value="AHAS_ACT"/>
</dbReference>
<dbReference type="PROSITE" id="PS51671">
    <property type="entry name" value="ACT"/>
    <property type="match status" value="1"/>
</dbReference>
<dbReference type="Gene3D" id="3.30.70.260">
    <property type="match status" value="1"/>
</dbReference>
<dbReference type="SUPFAM" id="SSF55021">
    <property type="entry name" value="ACT-like"/>
    <property type="match status" value="2"/>
</dbReference>
<evidence type="ECO:0000259" key="9">
    <source>
        <dbReference type="PROSITE" id="PS51671"/>
    </source>
</evidence>
<evidence type="ECO:0000256" key="3">
    <source>
        <dbReference type="ARBA" id="ARBA00006341"/>
    </source>
</evidence>
<evidence type="ECO:0000313" key="10">
    <source>
        <dbReference type="EMBL" id="ADL12179.1"/>
    </source>
</evidence>
<dbReference type="GO" id="GO:1990610">
    <property type="term" value="F:acetolactate synthase regulator activity"/>
    <property type="evidence" value="ECO:0007669"/>
    <property type="project" value="UniProtKB-UniRule"/>
</dbReference>
<keyword evidence="6 8" id="KW-0100">Branched-chain amino acid biosynthesis</keyword>
<dbReference type="EC" id="2.2.1.6" evidence="8"/>
<keyword evidence="5 8" id="KW-0028">Amino-acid biosynthesis</keyword>
<feature type="domain" description="ACT" evidence="9">
    <location>
        <begin position="4"/>
        <end position="78"/>
    </location>
</feature>
<dbReference type="NCBIfam" id="NF008864">
    <property type="entry name" value="PRK11895.1"/>
    <property type="match status" value="1"/>
</dbReference>
<dbReference type="KEGG" id="aar:Acear_0637"/>
<comment type="subunit">
    <text evidence="4 8">Dimer of large and small chains.</text>
</comment>
<dbReference type="InterPro" id="IPR002912">
    <property type="entry name" value="ACT_dom"/>
</dbReference>
<organism evidence="10 11">
    <name type="scientific">Acetohalobium arabaticum (strain ATCC 49924 / DSM 5501 / Z-7288)</name>
    <dbReference type="NCBI Taxonomy" id="574087"/>
    <lineage>
        <taxon>Bacteria</taxon>
        <taxon>Bacillati</taxon>
        <taxon>Bacillota</taxon>
        <taxon>Clostridia</taxon>
        <taxon>Halanaerobiales</taxon>
        <taxon>Halobacteroidaceae</taxon>
        <taxon>Acetohalobium</taxon>
    </lineage>
</organism>
<dbReference type="InterPro" id="IPR019455">
    <property type="entry name" value="Acetolactate_synth_ssu_C"/>
</dbReference>
<dbReference type="UniPathway" id="UPA00047">
    <property type="reaction ID" value="UER00055"/>
</dbReference>
<dbReference type="PANTHER" id="PTHR30239">
    <property type="entry name" value="ACETOLACTATE SYNTHASE SMALL SUBUNIT"/>
    <property type="match status" value="1"/>
</dbReference>
<evidence type="ECO:0000256" key="1">
    <source>
        <dbReference type="ARBA" id="ARBA00004974"/>
    </source>
</evidence>
<protein>
    <recommendedName>
        <fullName evidence="8">Acetolactate synthase small subunit</fullName>
        <shortName evidence="8">AHAS</shortName>
        <shortName evidence="8">ALS</shortName>
        <ecNumber evidence="8">2.2.1.6</ecNumber>
    </recommendedName>
    <alternativeName>
        <fullName evidence="8">Acetohydroxy-acid synthase small subunit</fullName>
    </alternativeName>
</protein>
<evidence type="ECO:0000256" key="4">
    <source>
        <dbReference type="ARBA" id="ARBA00011744"/>
    </source>
</evidence>
<dbReference type="InterPro" id="IPR004789">
    <property type="entry name" value="Acetalactate_synth_ssu"/>
</dbReference>
<dbReference type="Proteomes" id="UP000001661">
    <property type="component" value="Chromosome"/>
</dbReference>
<dbReference type="EMBL" id="CP002105">
    <property type="protein sequence ID" value="ADL12179.1"/>
    <property type="molecule type" value="Genomic_DNA"/>
</dbReference>
<name>D9QVC0_ACEAZ</name>
<comment type="catalytic activity">
    <reaction evidence="7 8">
        <text>2 pyruvate + H(+) = (2S)-2-acetolactate + CO2</text>
        <dbReference type="Rhea" id="RHEA:25249"/>
        <dbReference type="ChEBI" id="CHEBI:15361"/>
        <dbReference type="ChEBI" id="CHEBI:15378"/>
        <dbReference type="ChEBI" id="CHEBI:16526"/>
        <dbReference type="ChEBI" id="CHEBI:58476"/>
        <dbReference type="EC" id="2.2.1.6"/>
    </reaction>
</comment>
<dbReference type="FunFam" id="3.30.70.1150:FF:000001">
    <property type="entry name" value="Acetolactate synthase small subunit"/>
    <property type="match status" value="1"/>
</dbReference>
<dbReference type="Pfam" id="PF22629">
    <property type="entry name" value="ACT_AHAS_ss"/>
    <property type="match status" value="1"/>
</dbReference>
<evidence type="ECO:0000256" key="5">
    <source>
        <dbReference type="ARBA" id="ARBA00022605"/>
    </source>
</evidence>
<dbReference type="InterPro" id="IPR045865">
    <property type="entry name" value="ACT-like_dom_sf"/>
</dbReference>
<evidence type="ECO:0000256" key="6">
    <source>
        <dbReference type="ARBA" id="ARBA00023304"/>
    </source>
</evidence>
<comment type="pathway">
    <text evidence="1 8">Amino-acid biosynthesis; L-isoleucine biosynthesis; L-isoleucine from 2-oxobutanoate: step 1/4.</text>
</comment>
<evidence type="ECO:0000313" key="11">
    <source>
        <dbReference type="Proteomes" id="UP000001661"/>
    </source>
</evidence>
<comment type="function">
    <text evidence="8">Catalyzes the conversion of 2 pyruvate molecules into acetolactate in the first common step of the biosynthetic pathway of the branched-amino acids such as leucine, isoleucine, and valine.</text>
</comment>